<reference evidence="5 6" key="1">
    <citation type="submission" date="2019-03" db="EMBL/GenBank/DDBJ databases">
        <title>Genomic Encyclopedia of Type Strains, Phase IV (KMG-IV): sequencing the most valuable type-strain genomes for metagenomic binning, comparative biology and taxonomic classification.</title>
        <authorList>
            <person name="Goeker M."/>
        </authorList>
    </citation>
    <scope>NUCLEOTIDE SEQUENCE [LARGE SCALE GENOMIC DNA]</scope>
    <source>
        <strain evidence="5 6">DSM 26377</strain>
    </source>
</reference>
<dbReference type="Pfam" id="PF00702">
    <property type="entry name" value="Hydrolase"/>
    <property type="match status" value="1"/>
</dbReference>
<comment type="pathway">
    <text evidence="2">Organic acid metabolism; glycolate biosynthesis; glycolate from 2-phosphoglycolate: step 1/1.</text>
</comment>
<dbReference type="GO" id="GO:0008967">
    <property type="term" value="F:phosphoglycolate phosphatase activity"/>
    <property type="evidence" value="ECO:0007669"/>
    <property type="project" value="UniProtKB-EC"/>
</dbReference>
<evidence type="ECO:0000313" key="6">
    <source>
        <dbReference type="Proteomes" id="UP000295341"/>
    </source>
</evidence>
<dbReference type="OrthoDB" id="9782449at2"/>
<dbReference type="GO" id="GO:0006281">
    <property type="term" value="P:DNA repair"/>
    <property type="evidence" value="ECO:0007669"/>
    <property type="project" value="TreeGrafter"/>
</dbReference>
<accession>A0A4S3K4G5</accession>
<dbReference type="SFLD" id="SFLDS00003">
    <property type="entry name" value="Haloacid_Dehalogenase"/>
    <property type="match status" value="1"/>
</dbReference>
<dbReference type="PRINTS" id="PR00413">
    <property type="entry name" value="HADHALOGNASE"/>
</dbReference>
<dbReference type="InterPro" id="IPR023214">
    <property type="entry name" value="HAD_sf"/>
</dbReference>
<sequence length="277" mass="31079">MNTISFRLVAPSPRVILFDWHATLADTMDAMYYALDEVIPRLATLGLIDHLVPPGQSKTPEDDKLVQYVRQNSALHPKIKAQRKISRTDIFELLFGEDEQAKKVAHREFDQSYECYFGPVKPMEADARSRLEALRARGIKIGVLSNRARRFMAHEIYTMEGTGWQDLFDTIVCGDDVQRRKPFPDLIEKALADIGEPVDTRCWYVGDSVADVAAGKSAGVTTIFYNGAAWNPDWIAKIFPGTKKYPYRPDGVVADLKELAELLPPGATITRPARPSP</sequence>
<dbReference type="RefSeq" id="WP_133880386.1">
    <property type="nucleotide sequence ID" value="NZ_MWIN01000012.1"/>
</dbReference>
<dbReference type="EMBL" id="SOBT01000008">
    <property type="protein sequence ID" value="TDU31828.1"/>
    <property type="molecule type" value="Genomic_DNA"/>
</dbReference>
<evidence type="ECO:0000313" key="5">
    <source>
        <dbReference type="EMBL" id="TDU31828.1"/>
    </source>
</evidence>
<dbReference type="EC" id="3.1.3.18" evidence="4"/>
<evidence type="ECO:0000256" key="3">
    <source>
        <dbReference type="ARBA" id="ARBA00006171"/>
    </source>
</evidence>
<comment type="caution">
    <text evidence="5">The sequence shown here is derived from an EMBL/GenBank/DDBJ whole genome shotgun (WGS) entry which is preliminary data.</text>
</comment>
<organism evidence="5 6">
    <name type="scientific">Panacagrimonas perspica</name>
    <dbReference type="NCBI Taxonomy" id="381431"/>
    <lineage>
        <taxon>Bacteria</taxon>
        <taxon>Pseudomonadati</taxon>
        <taxon>Pseudomonadota</taxon>
        <taxon>Gammaproteobacteria</taxon>
        <taxon>Nevskiales</taxon>
        <taxon>Nevskiaceae</taxon>
        <taxon>Panacagrimonas</taxon>
    </lineage>
</organism>
<name>A0A4S3K4G5_9GAMM</name>
<dbReference type="PANTHER" id="PTHR43434">
    <property type="entry name" value="PHOSPHOGLYCOLATE PHOSPHATASE"/>
    <property type="match status" value="1"/>
</dbReference>
<comment type="catalytic activity">
    <reaction evidence="1">
        <text>2-phosphoglycolate + H2O = glycolate + phosphate</text>
        <dbReference type="Rhea" id="RHEA:14369"/>
        <dbReference type="ChEBI" id="CHEBI:15377"/>
        <dbReference type="ChEBI" id="CHEBI:29805"/>
        <dbReference type="ChEBI" id="CHEBI:43474"/>
        <dbReference type="ChEBI" id="CHEBI:58033"/>
        <dbReference type="EC" id="3.1.3.18"/>
    </reaction>
</comment>
<protein>
    <recommendedName>
        <fullName evidence="4">phosphoglycolate phosphatase</fullName>
        <ecNumber evidence="4">3.1.3.18</ecNumber>
    </recommendedName>
</protein>
<dbReference type="PANTHER" id="PTHR43434:SF1">
    <property type="entry name" value="PHOSPHOGLYCOLATE PHOSPHATASE"/>
    <property type="match status" value="1"/>
</dbReference>
<dbReference type="Gene3D" id="3.40.50.1000">
    <property type="entry name" value="HAD superfamily/HAD-like"/>
    <property type="match status" value="1"/>
</dbReference>
<keyword evidence="6" id="KW-1185">Reference proteome</keyword>
<dbReference type="SUPFAM" id="SSF56784">
    <property type="entry name" value="HAD-like"/>
    <property type="match status" value="1"/>
</dbReference>
<dbReference type="NCBIfam" id="TIGR01549">
    <property type="entry name" value="HAD-SF-IA-v1"/>
    <property type="match status" value="1"/>
</dbReference>
<dbReference type="SFLD" id="SFLDG01129">
    <property type="entry name" value="C1.5:_HAD__Beta-PGM__Phosphata"/>
    <property type="match status" value="1"/>
</dbReference>
<dbReference type="InterPro" id="IPR050155">
    <property type="entry name" value="HAD-like_hydrolase_sf"/>
</dbReference>
<evidence type="ECO:0000256" key="4">
    <source>
        <dbReference type="ARBA" id="ARBA00013078"/>
    </source>
</evidence>
<proteinExistence type="inferred from homology"/>
<evidence type="ECO:0000256" key="1">
    <source>
        <dbReference type="ARBA" id="ARBA00000830"/>
    </source>
</evidence>
<dbReference type="GO" id="GO:0005829">
    <property type="term" value="C:cytosol"/>
    <property type="evidence" value="ECO:0007669"/>
    <property type="project" value="TreeGrafter"/>
</dbReference>
<dbReference type="InterPro" id="IPR006439">
    <property type="entry name" value="HAD-SF_hydro_IA"/>
</dbReference>
<gene>
    <name evidence="5" type="ORF">DFR24_1210</name>
</gene>
<dbReference type="NCBIfam" id="TIGR01509">
    <property type="entry name" value="HAD-SF-IA-v3"/>
    <property type="match status" value="1"/>
</dbReference>
<dbReference type="AlphaFoldDB" id="A0A4S3K4G5"/>
<evidence type="ECO:0000256" key="2">
    <source>
        <dbReference type="ARBA" id="ARBA00004818"/>
    </source>
</evidence>
<dbReference type="InterPro" id="IPR036412">
    <property type="entry name" value="HAD-like_sf"/>
</dbReference>
<dbReference type="Proteomes" id="UP000295341">
    <property type="component" value="Unassembled WGS sequence"/>
</dbReference>
<comment type="similarity">
    <text evidence="3">Belongs to the HAD-like hydrolase superfamily. CbbY/CbbZ/Gph/YieH family.</text>
</comment>